<dbReference type="PANTHER" id="PTHR33048:SF47">
    <property type="entry name" value="INTEGRAL MEMBRANE PROTEIN-RELATED"/>
    <property type="match status" value="1"/>
</dbReference>
<dbReference type="EMBL" id="KV749385">
    <property type="protein sequence ID" value="OCL09637.1"/>
    <property type="molecule type" value="Genomic_DNA"/>
</dbReference>
<evidence type="ECO:0000256" key="2">
    <source>
        <dbReference type="ARBA" id="ARBA00022692"/>
    </source>
</evidence>
<evidence type="ECO:0000259" key="8">
    <source>
        <dbReference type="Pfam" id="PF20684"/>
    </source>
</evidence>
<comment type="subcellular location">
    <subcellularLocation>
        <location evidence="1">Membrane</location>
        <topology evidence="1">Multi-pass membrane protein</topology>
    </subcellularLocation>
</comment>
<feature type="transmembrane region" description="Helical" evidence="7">
    <location>
        <begin position="6"/>
        <end position="31"/>
    </location>
</feature>
<feature type="transmembrane region" description="Helical" evidence="7">
    <location>
        <begin position="203"/>
        <end position="228"/>
    </location>
</feature>
<dbReference type="GO" id="GO:0016020">
    <property type="term" value="C:membrane"/>
    <property type="evidence" value="ECO:0007669"/>
    <property type="project" value="UniProtKB-SubCell"/>
</dbReference>
<dbReference type="InterPro" id="IPR052337">
    <property type="entry name" value="SAT4-like"/>
</dbReference>
<accession>A0A8E2F301</accession>
<feature type="transmembrane region" description="Helical" evidence="7">
    <location>
        <begin position="234"/>
        <end position="257"/>
    </location>
</feature>
<feature type="transmembrane region" description="Helical" evidence="7">
    <location>
        <begin position="92"/>
        <end position="110"/>
    </location>
</feature>
<sequence length="357" mass="40262">MAFENLQLTAYAVATVMFILGTASIFLRLYCRGFVLNKFGWDDVMAVFLLVVNTLQQAILYSFLHYGCGKHITLLSAYQVQKIIEWLFVEEIFYMFTHWVIKQAFLLFYLRLSPKKTLKRLVWATMGLNTAFTLTNWLLAFLQCRPFAAILQAKDYPDAKCIDELIILIVPSILNIVTDIIILILPISTVWSLQMSRRRKIGVVAVISFGASAVLISSLRLIILYQLYVSPDPSYVLGKMVIVAALEIGFAILAVNLPSVKALWNKVTGDASEGSRDCAHGDRLFSTEQRTGQRSRPTSKLPITEGNISTIEHRSRSRESEEELFQQTGKIKVMTDIAVTTTSRVELEDNTQGYSPV</sequence>
<dbReference type="InterPro" id="IPR049326">
    <property type="entry name" value="Rhodopsin_dom_fungi"/>
</dbReference>
<evidence type="ECO:0000256" key="6">
    <source>
        <dbReference type="SAM" id="MobiDB-lite"/>
    </source>
</evidence>
<feature type="region of interest" description="Disordered" evidence="6">
    <location>
        <begin position="271"/>
        <end position="303"/>
    </location>
</feature>
<protein>
    <recommendedName>
        <fullName evidence="8">Rhodopsin domain-containing protein</fullName>
    </recommendedName>
</protein>
<evidence type="ECO:0000256" key="3">
    <source>
        <dbReference type="ARBA" id="ARBA00022989"/>
    </source>
</evidence>
<evidence type="ECO:0000256" key="1">
    <source>
        <dbReference type="ARBA" id="ARBA00004141"/>
    </source>
</evidence>
<feature type="transmembrane region" description="Helical" evidence="7">
    <location>
        <begin position="165"/>
        <end position="191"/>
    </location>
</feature>
<dbReference type="Pfam" id="PF20684">
    <property type="entry name" value="Fung_rhodopsin"/>
    <property type="match status" value="1"/>
</dbReference>
<evidence type="ECO:0000256" key="5">
    <source>
        <dbReference type="ARBA" id="ARBA00038359"/>
    </source>
</evidence>
<evidence type="ECO:0000256" key="7">
    <source>
        <dbReference type="SAM" id="Phobius"/>
    </source>
</evidence>
<keyword evidence="10" id="KW-1185">Reference proteome</keyword>
<feature type="compositionally biased region" description="Basic and acidic residues" evidence="6">
    <location>
        <begin position="273"/>
        <end position="285"/>
    </location>
</feature>
<dbReference type="PANTHER" id="PTHR33048">
    <property type="entry name" value="PTH11-LIKE INTEGRAL MEMBRANE PROTEIN (AFU_ORTHOLOGUE AFUA_5G11245)"/>
    <property type="match status" value="1"/>
</dbReference>
<keyword evidence="4 7" id="KW-0472">Membrane</keyword>
<keyword evidence="3 7" id="KW-1133">Transmembrane helix</keyword>
<feature type="transmembrane region" description="Helical" evidence="7">
    <location>
        <begin position="122"/>
        <end position="142"/>
    </location>
</feature>
<dbReference type="Proteomes" id="UP000250140">
    <property type="component" value="Unassembled WGS sequence"/>
</dbReference>
<evidence type="ECO:0000313" key="10">
    <source>
        <dbReference type="Proteomes" id="UP000250140"/>
    </source>
</evidence>
<feature type="transmembrane region" description="Helical" evidence="7">
    <location>
        <begin position="43"/>
        <end position="64"/>
    </location>
</feature>
<reference evidence="9 10" key="1">
    <citation type="journal article" date="2016" name="Nat. Commun.">
        <title>Ectomycorrhizal ecology is imprinted in the genome of the dominant symbiotic fungus Cenococcum geophilum.</title>
        <authorList>
            <consortium name="DOE Joint Genome Institute"/>
            <person name="Peter M."/>
            <person name="Kohler A."/>
            <person name="Ohm R.A."/>
            <person name="Kuo A."/>
            <person name="Krutzmann J."/>
            <person name="Morin E."/>
            <person name="Arend M."/>
            <person name="Barry K.W."/>
            <person name="Binder M."/>
            <person name="Choi C."/>
            <person name="Clum A."/>
            <person name="Copeland A."/>
            <person name="Grisel N."/>
            <person name="Haridas S."/>
            <person name="Kipfer T."/>
            <person name="LaButti K."/>
            <person name="Lindquist E."/>
            <person name="Lipzen A."/>
            <person name="Maire R."/>
            <person name="Meier B."/>
            <person name="Mihaltcheva S."/>
            <person name="Molinier V."/>
            <person name="Murat C."/>
            <person name="Poggeler S."/>
            <person name="Quandt C.A."/>
            <person name="Sperisen C."/>
            <person name="Tritt A."/>
            <person name="Tisserant E."/>
            <person name="Crous P.W."/>
            <person name="Henrissat B."/>
            <person name="Nehls U."/>
            <person name="Egli S."/>
            <person name="Spatafora J.W."/>
            <person name="Grigoriev I.V."/>
            <person name="Martin F.M."/>
        </authorList>
    </citation>
    <scope>NUCLEOTIDE SEQUENCE [LARGE SCALE GENOMIC DNA]</scope>
    <source>
        <strain evidence="9 10">CBS 207.34</strain>
    </source>
</reference>
<comment type="similarity">
    <text evidence="5">Belongs to the SAT4 family.</text>
</comment>
<gene>
    <name evidence="9" type="ORF">AOQ84DRAFT_353935</name>
</gene>
<organism evidence="9 10">
    <name type="scientific">Glonium stellatum</name>
    <dbReference type="NCBI Taxonomy" id="574774"/>
    <lineage>
        <taxon>Eukaryota</taxon>
        <taxon>Fungi</taxon>
        <taxon>Dikarya</taxon>
        <taxon>Ascomycota</taxon>
        <taxon>Pezizomycotina</taxon>
        <taxon>Dothideomycetes</taxon>
        <taxon>Pleosporomycetidae</taxon>
        <taxon>Gloniales</taxon>
        <taxon>Gloniaceae</taxon>
        <taxon>Glonium</taxon>
    </lineage>
</organism>
<name>A0A8E2F301_9PEZI</name>
<proteinExistence type="inferred from homology"/>
<feature type="compositionally biased region" description="Polar residues" evidence="6">
    <location>
        <begin position="286"/>
        <end position="298"/>
    </location>
</feature>
<keyword evidence="2 7" id="KW-0812">Transmembrane</keyword>
<evidence type="ECO:0000313" key="9">
    <source>
        <dbReference type="EMBL" id="OCL09637.1"/>
    </source>
</evidence>
<dbReference type="AlphaFoldDB" id="A0A8E2F301"/>
<feature type="domain" description="Rhodopsin" evidence="8">
    <location>
        <begin position="27"/>
        <end position="265"/>
    </location>
</feature>
<dbReference type="OrthoDB" id="5329176at2759"/>
<evidence type="ECO:0000256" key="4">
    <source>
        <dbReference type="ARBA" id="ARBA00023136"/>
    </source>
</evidence>